<dbReference type="RefSeq" id="WP_098482015.1">
    <property type="nucleotide sequence ID" value="NZ_PDJI01000001.1"/>
</dbReference>
<accession>A0A2A9F2U1</accession>
<dbReference type="EMBL" id="PDJI01000001">
    <property type="protein sequence ID" value="PFG45136.1"/>
    <property type="molecule type" value="Genomic_DNA"/>
</dbReference>
<keyword evidence="3" id="KW-1185">Reference proteome</keyword>
<feature type="region of interest" description="Disordered" evidence="1">
    <location>
        <begin position="39"/>
        <end position="194"/>
    </location>
</feature>
<feature type="compositionally biased region" description="Low complexity" evidence="1">
    <location>
        <begin position="164"/>
        <end position="173"/>
    </location>
</feature>
<evidence type="ECO:0000256" key="1">
    <source>
        <dbReference type="SAM" id="MobiDB-lite"/>
    </source>
</evidence>
<dbReference type="AlphaFoldDB" id="A0A2A9F2U1"/>
<proteinExistence type="predicted"/>
<protein>
    <submittedName>
        <fullName evidence="2">Uncharacterized protein</fullName>
    </submittedName>
</protein>
<feature type="compositionally biased region" description="Polar residues" evidence="1">
    <location>
        <begin position="72"/>
        <end position="87"/>
    </location>
</feature>
<evidence type="ECO:0000313" key="2">
    <source>
        <dbReference type="EMBL" id="PFG45136.1"/>
    </source>
</evidence>
<feature type="region of interest" description="Disordered" evidence="1">
    <location>
        <begin position="244"/>
        <end position="264"/>
    </location>
</feature>
<dbReference type="Proteomes" id="UP000222106">
    <property type="component" value="Unassembled WGS sequence"/>
</dbReference>
<dbReference type="OrthoDB" id="4560943at2"/>
<sequence length="264" mass="27211">MAKNAKLPKAPKANLLAEFRGRPLAKAPDVDPVLIQPSASRQLEVVPSVESRESAETLAEATVGGVRAGETRGSTTESRVAQITTTDPAQAEGQPPQGPEVPQPQAATLPATQPAATPDQPQPAVAQTPAAATTAQPVQEDQGTQVPAAQTVVTQPAPSPTTEAAPVQAIAAPQQPPGAPTDQPARAKNPRKPNITFSMADADAARMRSAYAHLPFGVRPRSLSDFIVGAVMAHVRELEAQYNGGEAFPPIDPGVIPTGRPVGG</sequence>
<comment type="caution">
    <text evidence="2">The sequence shown here is derived from an EMBL/GenBank/DDBJ whole genome shotgun (WGS) entry which is preliminary data.</text>
</comment>
<evidence type="ECO:0000313" key="3">
    <source>
        <dbReference type="Proteomes" id="UP000222106"/>
    </source>
</evidence>
<dbReference type="Gene3D" id="6.10.180.30">
    <property type="match status" value="1"/>
</dbReference>
<name>A0A2A9F2U1_9MICO</name>
<feature type="compositionally biased region" description="Polar residues" evidence="1">
    <location>
        <begin position="141"/>
        <end position="162"/>
    </location>
</feature>
<reference evidence="2 3" key="1">
    <citation type="submission" date="2017-10" db="EMBL/GenBank/DDBJ databases">
        <title>Sequencing the genomes of 1000 actinobacteria strains.</title>
        <authorList>
            <person name="Klenk H.-P."/>
        </authorList>
    </citation>
    <scope>NUCLEOTIDE SEQUENCE [LARGE SCALE GENOMIC DNA]</scope>
    <source>
        <strain evidence="2 3">DSM 21838</strain>
    </source>
</reference>
<gene>
    <name evidence="2" type="ORF">ATJ97_0058</name>
</gene>
<organism evidence="2 3">
    <name type="scientific">Georgenia soli</name>
    <dbReference type="NCBI Taxonomy" id="638953"/>
    <lineage>
        <taxon>Bacteria</taxon>
        <taxon>Bacillati</taxon>
        <taxon>Actinomycetota</taxon>
        <taxon>Actinomycetes</taxon>
        <taxon>Micrococcales</taxon>
        <taxon>Bogoriellaceae</taxon>
        <taxon>Georgenia</taxon>
    </lineage>
</organism>
<feature type="compositionally biased region" description="Low complexity" evidence="1">
    <location>
        <begin position="103"/>
        <end position="139"/>
    </location>
</feature>